<gene>
    <name evidence="1" type="ORF">BJP36_37905</name>
</gene>
<reference evidence="1" key="2">
    <citation type="submission" date="2022-10" db="EMBL/GenBank/DDBJ databases">
        <authorList>
            <person name="Ngo T.-E."/>
        </authorList>
    </citation>
    <scope>NUCLEOTIDE SEQUENCE</scope>
    <source>
        <strain evidence="1">JHB</strain>
    </source>
</reference>
<dbReference type="Proteomes" id="UP000176944">
    <property type="component" value="Chromosome"/>
</dbReference>
<organism evidence="1">
    <name type="scientific">Moorena producens (strain JHB)</name>
    <dbReference type="NCBI Taxonomy" id="1454205"/>
    <lineage>
        <taxon>Bacteria</taxon>
        <taxon>Bacillati</taxon>
        <taxon>Cyanobacteriota</taxon>
        <taxon>Cyanophyceae</taxon>
        <taxon>Coleofasciculales</taxon>
        <taxon>Coleofasciculaceae</taxon>
        <taxon>Moorena</taxon>
    </lineage>
</organism>
<evidence type="ECO:0000313" key="1">
    <source>
        <dbReference type="EMBL" id="WAN69870.1"/>
    </source>
</evidence>
<proteinExistence type="predicted"/>
<accession>A0A9Q9SUI8</accession>
<dbReference type="EMBL" id="CP017708">
    <property type="protein sequence ID" value="WAN69870.1"/>
    <property type="molecule type" value="Genomic_DNA"/>
</dbReference>
<reference evidence="1" key="1">
    <citation type="journal article" date="2017" name="Proc. Natl. Acad. Sci. U.S.A.">
        <title>Comparative genomics uncovers the prolific and distinctive metabolic potential of the cyanobacterial genus Moorea.</title>
        <authorList>
            <person name="Leao T."/>
            <person name="Castelao G."/>
            <person name="Korobeynikov A."/>
            <person name="Monroe E.A."/>
            <person name="Podell S."/>
            <person name="Glukhov E."/>
            <person name="Allen E.E."/>
            <person name="Gerwick W.H."/>
            <person name="Gerwick L."/>
        </authorList>
    </citation>
    <scope>NUCLEOTIDE SEQUENCE</scope>
    <source>
        <strain evidence="1">JHB</strain>
    </source>
</reference>
<sequence length="81" mass="9297">MKSQTFNLGLWPRYANNLGLWPRYANNLGLWPRYANNLGLWPRYANNLDNLQPSTLITYPTGTPKANNLDHLISIKPDLTL</sequence>
<protein>
    <submittedName>
        <fullName evidence="1">Uncharacterized protein</fullName>
    </submittedName>
</protein>
<dbReference type="AlphaFoldDB" id="A0A9Q9SUI8"/>
<name>A0A9Q9SUI8_MOOP1</name>